<feature type="coiled-coil region" evidence="1">
    <location>
        <begin position="61"/>
        <end position="165"/>
    </location>
</feature>
<dbReference type="Proteomes" id="UP000799291">
    <property type="component" value="Unassembled WGS sequence"/>
</dbReference>
<feature type="non-terminal residue" evidence="2">
    <location>
        <position position="292"/>
    </location>
</feature>
<dbReference type="EMBL" id="MU005611">
    <property type="protein sequence ID" value="KAF2678532.1"/>
    <property type="molecule type" value="Genomic_DNA"/>
</dbReference>
<gene>
    <name evidence="2" type="ORF">K458DRAFT_348231</name>
</gene>
<sequence length="292" mass="33264">MMLEGQMSGLLEERIMELTKERNQWKTLAEDSVVRIGVLEKRIASKSASAPPLDPDVVSRLNRLEQENRQLLSKNLNLEEEVCDLKREKALLCDDNKGKSRKLKGASKKVKNAKDVAVKEKEKADDAVHERNLRLKSERDSRKELKAEKGKVANCEKTIANLEADLHIERSGRPHLRNDGSNADETVVAFSVEFRIYRQHFPKLKGMLECKRMVTTEELVNWYGQWKKPQDEKVTIVGATYIESKKNGIAGDTYGDDHDQLKDCPQTGVEHDGWRSKRGLEAICRQAMDAHS</sequence>
<dbReference type="OrthoDB" id="3796753at2759"/>
<dbReference type="AlphaFoldDB" id="A0A6G1IJX5"/>
<evidence type="ECO:0000313" key="3">
    <source>
        <dbReference type="Proteomes" id="UP000799291"/>
    </source>
</evidence>
<evidence type="ECO:0000313" key="2">
    <source>
        <dbReference type="EMBL" id="KAF2678532.1"/>
    </source>
</evidence>
<protein>
    <submittedName>
        <fullName evidence="2">Uncharacterized protein</fullName>
    </submittedName>
</protein>
<organism evidence="2 3">
    <name type="scientific">Lentithecium fluviatile CBS 122367</name>
    <dbReference type="NCBI Taxonomy" id="1168545"/>
    <lineage>
        <taxon>Eukaryota</taxon>
        <taxon>Fungi</taxon>
        <taxon>Dikarya</taxon>
        <taxon>Ascomycota</taxon>
        <taxon>Pezizomycotina</taxon>
        <taxon>Dothideomycetes</taxon>
        <taxon>Pleosporomycetidae</taxon>
        <taxon>Pleosporales</taxon>
        <taxon>Massarineae</taxon>
        <taxon>Lentitheciaceae</taxon>
        <taxon>Lentithecium</taxon>
    </lineage>
</organism>
<name>A0A6G1IJX5_9PLEO</name>
<proteinExistence type="predicted"/>
<evidence type="ECO:0000256" key="1">
    <source>
        <dbReference type="SAM" id="Coils"/>
    </source>
</evidence>
<keyword evidence="3" id="KW-1185">Reference proteome</keyword>
<accession>A0A6G1IJX5</accession>
<reference evidence="2" key="1">
    <citation type="journal article" date="2020" name="Stud. Mycol.">
        <title>101 Dothideomycetes genomes: a test case for predicting lifestyles and emergence of pathogens.</title>
        <authorList>
            <person name="Haridas S."/>
            <person name="Albert R."/>
            <person name="Binder M."/>
            <person name="Bloem J."/>
            <person name="Labutti K."/>
            <person name="Salamov A."/>
            <person name="Andreopoulos B."/>
            <person name="Baker S."/>
            <person name="Barry K."/>
            <person name="Bills G."/>
            <person name="Bluhm B."/>
            <person name="Cannon C."/>
            <person name="Castanera R."/>
            <person name="Culley D."/>
            <person name="Daum C."/>
            <person name="Ezra D."/>
            <person name="Gonzalez J."/>
            <person name="Henrissat B."/>
            <person name="Kuo A."/>
            <person name="Liang C."/>
            <person name="Lipzen A."/>
            <person name="Lutzoni F."/>
            <person name="Magnuson J."/>
            <person name="Mondo S."/>
            <person name="Nolan M."/>
            <person name="Ohm R."/>
            <person name="Pangilinan J."/>
            <person name="Park H.-J."/>
            <person name="Ramirez L."/>
            <person name="Alfaro M."/>
            <person name="Sun H."/>
            <person name="Tritt A."/>
            <person name="Yoshinaga Y."/>
            <person name="Zwiers L.-H."/>
            <person name="Turgeon B."/>
            <person name="Goodwin S."/>
            <person name="Spatafora J."/>
            <person name="Crous P."/>
            <person name="Grigoriev I."/>
        </authorList>
    </citation>
    <scope>NUCLEOTIDE SEQUENCE</scope>
    <source>
        <strain evidence="2">CBS 122367</strain>
    </source>
</reference>
<keyword evidence="1" id="KW-0175">Coiled coil</keyword>